<proteinExistence type="inferred from homology"/>
<evidence type="ECO:0008006" key="5">
    <source>
        <dbReference type="Google" id="ProtNLM"/>
    </source>
</evidence>
<dbReference type="Pfam" id="PF01063">
    <property type="entry name" value="Aminotran_4"/>
    <property type="match status" value="1"/>
</dbReference>
<dbReference type="GO" id="GO:0003824">
    <property type="term" value="F:catalytic activity"/>
    <property type="evidence" value="ECO:0007669"/>
    <property type="project" value="InterPro"/>
</dbReference>
<dbReference type="SUPFAM" id="SSF56752">
    <property type="entry name" value="D-aminoacid aminotransferase-like PLP-dependent enzymes"/>
    <property type="match status" value="1"/>
</dbReference>
<gene>
    <name evidence="4" type="ORF">PLUT1463_LOCUS9359</name>
</gene>
<dbReference type="InterPro" id="IPR001544">
    <property type="entry name" value="Aminotrans_IV"/>
</dbReference>
<dbReference type="FunFam" id="3.20.10.10:FF:000002">
    <property type="entry name" value="D-alanine aminotransferase"/>
    <property type="match status" value="1"/>
</dbReference>
<organism evidence="4">
    <name type="scientific">Diacronema lutheri</name>
    <name type="common">Unicellular marine alga</name>
    <name type="synonym">Monochrysis lutheri</name>
    <dbReference type="NCBI Taxonomy" id="2081491"/>
    <lineage>
        <taxon>Eukaryota</taxon>
        <taxon>Haptista</taxon>
        <taxon>Haptophyta</taxon>
        <taxon>Pavlovophyceae</taxon>
        <taxon>Pavlovales</taxon>
        <taxon>Pavlovaceae</taxon>
        <taxon>Diacronema</taxon>
    </lineage>
</organism>
<dbReference type="GO" id="GO:0046394">
    <property type="term" value="P:carboxylic acid biosynthetic process"/>
    <property type="evidence" value="ECO:0007669"/>
    <property type="project" value="UniProtKB-ARBA"/>
</dbReference>
<comment type="similarity">
    <text evidence="2">Belongs to the class-IV pyridoxal-phosphate-dependent aminotransferase family.</text>
</comment>
<accession>A0A7R9YLX8</accession>
<dbReference type="AlphaFoldDB" id="A0A7R9YLX8"/>
<dbReference type="Gene3D" id="3.20.10.10">
    <property type="entry name" value="D-amino Acid Aminotransferase, subunit A, domain 2"/>
    <property type="match status" value="1"/>
</dbReference>
<protein>
    <recommendedName>
        <fullName evidence="5">Branched-chain-amino-acid transaminase</fullName>
    </recommendedName>
</protein>
<dbReference type="PANTHER" id="PTHR42743">
    <property type="entry name" value="AMINO-ACID AMINOTRANSFERASE"/>
    <property type="match status" value="1"/>
</dbReference>
<evidence type="ECO:0000313" key="4">
    <source>
        <dbReference type="EMBL" id="CAD8275043.1"/>
    </source>
</evidence>
<sequence>MRDGAHIRLTLTRGVKTTSSMNPLFNAYGCTLIVLAEWKPVVGVATYDNAAGVSLVTAANRRNPPSCIDSKIHHNNLINNILPKIQANLAGAADALMLDLDGFVAETNATNVFVVKDGRLLTPSADACLPGVTREAVMALGRDVLGVEVIERRVSLAEFHAADEVFTTGTMGELTPVVLIDGRKIGDGAPGALTRRLQAAFAKLTDEDSPEHAPLPDFE</sequence>
<dbReference type="InterPro" id="IPR036038">
    <property type="entry name" value="Aminotransferase-like"/>
</dbReference>
<name>A0A7R9YLX8_DIALT</name>
<dbReference type="GO" id="GO:0008652">
    <property type="term" value="P:amino acid biosynthetic process"/>
    <property type="evidence" value="ECO:0007669"/>
    <property type="project" value="UniProtKB-ARBA"/>
</dbReference>
<keyword evidence="3" id="KW-0663">Pyridoxal phosphate</keyword>
<dbReference type="PANTHER" id="PTHR42743:SF11">
    <property type="entry name" value="AMINODEOXYCHORISMATE LYASE"/>
    <property type="match status" value="1"/>
</dbReference>
<dbReference type="InterPro" id="IPR043132">
    <property type="entry name" value="BCAT-like_C"/>
</dbReference>
<dbReference type="InterPro" id="IPR050571">
    <property type="entry name" value="Class-IV_PLP-Dep_Aminotrnsfr"/>
</dbReference>
<evidence type="ECO:0000256" key="1">
    <source>
        <dbReference type="ARBA" id="ARBA00001933"/>
    </source>
</evidence>
<evidence type="ECO:0000256" key="3">
    <source>
        <dbReference type="ARBA" id="ARBA00022898"/>
    </source>
</evidence>
<evidence type="ECO:0000256" key="2">
    <source>
        <dbReference type="ARBA" id="ARBA00009320"/>
    </source>
</evidence>
<reference evidence="4" key="1">
    <citation type="submission" date="2021-01" db="EMBL/GenBank/DDBJ databases">
        <authorList>
            <person name="Corre E."/>
            <person name="Pelletier E."/>
            <person name="Niang G."/>
            <person name="Scheremetjew M."/>
            <person name="Finn R."/>
            <person name="Kale V."/>
            <person name="Holt S."/>
            <person name="Cochrane G."/>
            <person name="Meng A."/>
            <person name="Brown T."/>
            <person name="Cohen L."/>
        </authorList>
    </citation>
    <scope>NUCLEOTIDE SEQUENCE</scope>
    <source>
        <strain evidence="4">RCC1537</strain>
    </source>
</reference>
<comment type="cofactor">
    <cofactor evidence="1">
        <name>pyridoxal 5'-phosphate</name>
        <dbReference type="ChEBI" id="CHEBI:597326"/>
    </cofactor>
</comment>
<dbReference type="EMBL" id="HBEB01014583">
    <property type="protein sequence ID" value="CAD8275043.1"/>
    <property type="molecule type" value="Transcribed_RNA"/>
</dbReference>